<evidence type="ECO:0000313" key="1">
    <source>
        <dbReference type="EMBL" id="RCV86960.1"/>
    </source>
</evidence>
<dbReference type="Proteomes" id="UP000253204">
    <property type="component" value="Unassembled WGS sequence"/>
</dbReference>
<dbReference type="EMBL" id="QPIJ01000057">
    <property type="protein sequence ID" value="RCV86960.1"/>
    <property type="molecule type" value="Genomic_DNA"/>
</dbReference>
<protein>
    <submittedName>
        <fullName evidence="1">DUF3080 family protein</fullName>
    </submittedName>
</protein>
<gene>
    <name evidence="1" type="ORF">DU506_17480</name>
</gene>
<dbReference type="PROSITE" id="PS51257">
    <property type="entry name" value="PROKAR_LIPOPROTEIN"/>
    <property type="match status" value="1"/>
</dbReference>
<reference evidence="1 2" key="1">
    <citation type="submission" date="2018-07" db="EMBL/GenBank/DDBJ databases">
        <title>Halomonas rutogse sp. nov., isolated from Lake TangqianCo on Tibetan Plateau.</title>
        <authorList>
            <person name="Lu H."/>
            <person name="Xing P."/>
            <person name="Wu Q."/>
        </authorList>
    </citation>
    <scope>NUCLEOTIDE SEQUENCE [LARGE SCALE GENOMIC DNA]</scope>
    <source>
        <strain evidence="1 2">TQ8S</strain>
    </source>
</reference>
<accession>A0A368TQS4</accession>
<dbReference type="AlphaFoldDB" id="A0A368TQS4"/>
<dbReference type="Pfam" id="PF11279">
    <property type="entry name" value="DUF3080"/>
    <property type="match status" value="1"/>
</dbReference>
<name>A0A368TQS4_9GAMM</name>
<organism evidence="1 2">
    <name type="scientific">Vreelandella rituensis</name>
    <dbReference type="NCBI Taxonomy" id="2282306"/>
    <lineage>
        <taxon>Bacteria</taxon>
        <taxon>Pseudomonadati</taxon>
        <taxon>Pseudomonadota</taxon>
        <taxon>Gammaproteobacteria</taxon>
        <taxon>Oceanospirillales</taxon>
        <taxon>Halomonadaceae</taxon>
        <taxon>Vreelandella</taxon>
    </lineage>
</organism>
<dbReference type="OrthoDB" id="6997572at2"/>
<sequence length="340" mass="38800">MKTSALVLFRRYAAFGLVAIGMGLLAGCSESGAEVPWEAYHQQLVEDLQGPPLERHTPSNIGAFPSRKARLFSIAETRESLPNVYALRECRITSLVAARNNQLGRMAPPSQRWLYERELWQRLSGCWNTAIPDTLSEEDRSRLHRLTLHKTQQLPLVSWNTLFDSSEWEGSFSRASHAIDPEELGATSAHLEAVTYLHRMILHQFDRQWGQDSSTLEGHLQTLQQRPLSAEIMRALLLATQRLEEGTDYLEQHGDKHSTCLTSWDASGLDSLAEHSREWLKAVNTLFNAHPVTPPKALRDYRQRWLSLNSESAPWAAFQLARKQHQETRAHFSRCQSRNK</sequence>
<evidence type="ECO:0000313" key="2">
    <source>
        <dbReference type="Proteomes" id="UP000253204"/>
    </source>
</evidence>
<proteinExistence type="predicted"/>
<dbReference type="InterPro" id="IPR021431">
    <property type="entry name" value="DUF3080"/>
</dbReference>
<comment type="caution">
    <text evidence="1">The sequence shown here is derived from an EMBL/GenBank/DDBJ whole genome shotgun (WGS) entry which is preliminary data.</text>
</comment>
<keyword evidence="2" id="KW-1185">Reference proteome</keyword>